<dbReference type="InterPro" id="IPR045979">
    <property type="entry name" value="DUF5935"/>
</dbReference>
<comment type="caution">
    <text evidence="9">The sequence shown here is derived from an EMBL/GenBank/DDBJ whole genome shotgun (WGS) entry which is preliminary data.</text>
</comment>
<evidence type="ECO:0000256" key="5">
    <source>
        <dbReference type="SAM" id="MobiDB-lite"/>
    </source>
</evidence>
<comment type="subcellular location">
    <subcellularLocation>
        <location evidence="1">Membrane</location>
        <topology evidence="1">Multi-pass membrane protein</topology>
    </subcellularLocation>
</comment>
<keyword evidence="4 6" id="KW-0472">Membrane</keyword>
<dbReference type="GO" id="GO:0016874">
    <property type="term" value="F:ligase activity"/>
    <property type="evidence" value="ECO:0007669"/>
    <property type="project" value="UniProtKB-KW"/>
</dbReference>
<gene>
    <name evidence="9" type="ORF">CRU78_00525</name>
</gene>
<protein>
    <submittedName>
        <fullName evidence="9">Putative O-glycosylation ligase, exosortase A system-associated</fullName>
    </submittedName>
</protein>
<feature type="domain" description="O-antigen ligase-related" evidence="7">
    <location>
        <begin position="201"/>
        <end position="338"/>
    </location>
</feature>
<feature type="compositionally biased region" description="Polar residues" evidence="5">
    <location>
        <begin position="431"/>
        <end position="441"/>
    </location>
</feature>
<evidence type="ECO:0000259" key="8">
    <source>
        <dbReference type="Pfam" id="PF19358"/>
    </source>
</evidence>
<dbReference type="InterPro" id="IPR051533">
    <property type="entry name" value="WaaL-like"/>
</dbReference>
<dbReference type="EMBL" id="PDHS01000010">
    <property type="protein sequence ID" value="MQM29102.1"/>
    <property type="molecule type" value="Genomic_DNA"/>
</dbReference>
<dbReference type="GO" id="GO:0016020">
    <property type="term" value="C:membrane"/>
    <property type="evidence" value="ECO:0007669"/>
    <property type="project" value="UniProtKB-SubCell"/>
</dbReference>
<feature type="transmembrane region" description="Helical" evidence="6">
    <location>
        <begin position="169"/>
        <end position="185"/>
    </location>
</feature>
<reference evidence="9 10" key="1">
    <citation type="submission" date="2017-09" db="EMBL/GenBank/DDBJ databases">
        <title>Metagenomic Analysis Reveals Denitrifying Candidatus Accumulibacter and Flanking Population as a Source of N2O.</title>
        <authorList>
            <person name="Gao H."/>
            <person name="Mao Y."/>
            <person name="Zhao X."/>
            <person name="Liu W.-T."/>
            <person name="Zhang T."/>
            <person name="Wells G."/>
        </authorList>
    </citation>
    <scope>NUCLEOTIDE SEQUENCE [LARGE SCALE GENOMIC DNA]</scope>
    <source>
        <strain evidence="9">CANDO_2_IC</strain>
    </source>
</reference>
<feature type="transmembrane region" description="Helical" evidence="6">
    <location>
        <begin position="128"/>
        <end position="149"/>
    </location>
</feature>
<feature type="transmembrane region" description="Helical" evidence="6">
    <location>
        <begin position="76"/>
        <end position="94"/>
    </location>
</feature>
<feature type="region of interest" description="Disordered" evidence="5">
    <location>
        <begin position="418"/>
        <end position="441"/>
    </location>
</feature>
<evidence type="ECO:0000256" key="6">
    <source>
        <dbReference type="SAM" id="Phobius"/>
    </source>
</evidence>
<evidence type="ECO:0000256" key="3">
    <source>
        <dbReference type="ARBA" id="ARBA00022989"/>
    </source>
</evidence>
<feature type="transmembrane region" description="Helical" evidence="6">
    <location>
        <begin position="215"/>
        <end position="230"/>
    </location>
</feature>
<dbReference type="PANTHER" id="PTHR37422">
    <property type="entry name" value="TEICHURONIC ACID BIOSYNTHESIS PROTEIN TUAE"/>
    <property type="match status" value="1"/>
</dbReference>
<dbReference type="NCBIfam" id="TIGR03097">
    <property type="entry name" value="PEP_O_lig_1"/>
    <property type="match status" value="1"/>
</dbReference>
<feature type="domain" description="DUF5935" evidence="8">
    <location>
        <begin position="1"/>
        <end position="187"/>
    </location>
</feature>
<dbReference type="Pfam" id="PF19358">
    <property type="entry name" value="DUF5935"/>
    <property type="match status" value="1"/>
</dbReference>
<feature type="transmembrane region" description="Helical" evidence="6">
    <location>
        <begin position="361"/>
        <end position="381"/>
    </location>
</feature>
<organism evidence="9 10">
    <name type="scientific">Candidatus Accumulibacter phosphatis</name>
    <dbReference type="NCBI Taxonomy" id="327160"/>
    <lineage>
        <taxon>Bacteria</taxon>
        <taxon>Pseudomonadati</taxon>
        <taxon>Pseudomonadota</taxon>
        <taxon>Betaproteobacteria</taxon>
        <taxon>Candidatus Accumulibacter</taxon>
    </lineage>
</organism>
<keyword evidence="3 6" id="KW-1133">Transmembrane helix</keyword>
<feature type="transmembrane region" description="Helical" evidence="6">
    <location>
        <begin position="237"/>
        <end position="257"/>
    </location>
</feature>
<feature type="transmembrane region" description="Helical" evidence="6">
    <location>
        <begin position="43"/>
        <end position="64"/>
    </location>
</feature>
<evidence type="ECO:0000313" key="10">
    <source>
        <dbReference type="Proteomes" id="UP000342300"/>
    </source>
</evidence>
<accession>A0A6A7RQ97</accession>
<dbReference type="InterPro" id="IPR017528">
    <property type="entry name" value="CHP03097O-antigen_lig-rel"/>
</dbReference>
<evidence type="ECO:0000259" key="7">
    <source>
        <dbReference type="Pfam" id="PF04932"/>
    </source>
</evidence>
<feature type="transmembrane region" description="Helical" evidence="6">
    <location>
        <begin position="330"/>
        <end position="349"/>
    </location>
</feature>
<sequence length="441" mass="48801">MRDLLMLGIILVSLPFALRHTWVAVSFWTWISIMNPHKLTFGFIHNAPVAAVAAGAALLSLVITRDKLRMPWTPPVVVLFLFVLWMCVTTAFAIDPAGSVPQLSKILKIQLMTAVALLALHERKHIQIFIWVNVLSIAYFGVKGGIFTILQGGASRVWGPPGGFIEENNALAVAIIMIIPLIYYLRTVYSSAWMRLGFLGMMLLCAFSALGSQSRGALVAVSAMSLVLWYRSQKKVVVGIGLVVVAASLLAFMPASWEQRMGTIQTYEEDQSAMGRIHAWQTAINIANSRPLGAGFSMYDWTVHAMYSPPGTEKPRAAHSIYFSVLGEHGYGGLCLYLLMWWLVFRLAGRMRKDTKGIAKVVWVYELVGMCQVSLVGFFVGGAFLSLAYFDLPFNILVILVVTQRWLNEGEWKKEAVATPLPGDSSRSPDRTNTMTPPVLK</sequence>
<dbReference type="Pfam" id="PF04932">
    <property type="entry name" value="Wzy_C"/>
    <property type="match status" value="1"/>
</dbReference>
<evidence type="ECO:0000256" key="2">
    <source>
        <dbReference type="ARBA" id="ARBA00022692"/>
    </source>
</evidence>
<keyword evidence="2 6" id="KW-0812">Transmembrane</keyword>
<dbReference type="AlphaFoldDB" id="A0A6A7RQ97"/>
<evidence type="ECO:0000256" key="1">
    <source>
        <dbReference type="ARBA" id="ARBA00004141"/>
    </source>
</evidence>
<evidence type="ECO:0000313" key="9">
    <source>
        <dbReference type="EMBL" id="MQM29102.1"/>
    </source>
</evidence>
<dbReference type="Proteomes" id="UP000342300">
    <property type="component" value="Unassembled WGS sequence"/>
</dbReference>
<dbReference type="PANTHER" id="PTHR37422:SF13">
    <property type="entry name" value="LIPOPOLYSACCHARIDE BIOSYNTHESIS PROTEIN PA4999-RELATED"/>
    <property type="match status" value="1"/>
</dbReference>
<keyword evidence="9" id="KW-0436">Ligase</keyword>
<proteinExistence type="predicted"/>
<dbReference type="InterPro" id="IPR007016">
    <property type="entry name" value="O-antigen_ligase-rel_domated"/>
</dbReference>
<name>A0A6A7RQ97_9PROT</name>
<evidence type="ECO:0000256" key="4">
    <source>
        <dbReference type="ARBA" id="ARBA00023136"/>
    </source>
</evidence>